<accession>A0A523BDW1</accession>
<evidence type="ECO:0000313" key="2">
    <source>
        <dbReference type="Proteomes" id="UP000317265"/>
    </source>
</evidence>
<reference evidence="1 2" key="1">
    <citation type="journal article" date="2019" name="Nat. Microbiol.">
        <title>Expanding anaerobic alkane metabolism in the domain of Archaea.</title>
        <authorList>
            <person name="Wang Y."/>
            <person name="Wegener G."/>
            <person name="Hou J."/>
            <person name="Wang F."/>
            <person name="Xiao X."/>
        </authorList>
    </citation>
    <scope>NUCLEOTIDE SEQUENCE [LARGE SCALE GENOMIC DNA]</scope>
    <source>
        <strain evidence="1">WYZ-LMO11</strain>
    </source>
</reference>
<organism evidence="1 2">
    <name type="scientific">Thermoproteota archaeon</name>
    <dbReference type="NCBI Taxonomy" id="2056631"/>
    <lineage>
        <taxon>Archaea</taxon>
        <taxon>Thermoproteota</taxon>
    </lineage>
</organism>
<dbReference type="AlphaFoldDB" id="A0A523BDW1"/>
<evidence type="ECO:0008006" key="3">
    <source>
        <dbReference type="Google" id="ProtNLM"/>
    </source>
</evidence>
<proteinExistence type="predicted"/>
<gene>
    <name evidence="1" type="ORF">DSO09_02670</name>
</gene>
<feature type="non-terminal residue" evidence="1">
    <location>
        <position position="1"/>
    </location>
</feature>
<name>A0A523BDW1_9CREN</name>
<evidence type="ECO:0000313" key="1">
    <source>
        <dbReference type="EMBL" id="TDA39141.1"/>
    </source>
</evidence>
<protein>
    <recommendedName>
        <fullName evidence="3">PurM-like N-terminal domain-containing protein</fullName>
    </recommendedName>
</protein>
<dbReference type="EMBL" id="QNVI01000034">
    <property type="protein sequence ID" value="TDA39141.1"/>
    <property type="molecule type" value="Genomic_DNA"/>
</dbReference>
<sequence length="219" mass="23895">AIGPKNGDILKVNGEILGKHMVRSALMEVLSVRAKPICISCGLCVEPEPTGESIIRGIKEEMIKVGLNPNEDLVISTEKNFPTNQTGLGITAIGFASKKDLLIGKSKKNDLIISIGLPSVGKEVLENRDNIVEIEDILTLLSMDFIHGIIPVGSKGILYEANILAKESNLKLKFFNDIKLDIRKSAGPSTVVLVTLKEEYIDLIKSKINKPIHEIAILY</sequence>
<comment type="caution">
    <text evidence="1">The sequence shown here is derived from an EMBL/GenBank/DDBJ whole genome shotgun (WGS) entry which is preliminary data.</text>
</comment>
<dbReference type="Proteomes" id="UP000317265">
    <property type="component" value="Unassembled WGS sequence"/>
</dbReference>